<accession>A0AAN8Q3P9</accession>
<reference evidence="1 2" key="1">
    <citation type="submission" date="2023-10" db="EMBL/GenBank/DDBJ databases">
        <title>Genomes of two closely related lineages of the louse Polyplax serrata with different host specificities.</title>
        <authorList>
            <person name="Martinu J."/>
            <person name="Tarabai H."/>
            <person name="Stefka J."/>
            <person name="Hypsa V."/>
        </authorList>
    </citation>
    <scope>NUCLEOTIDE SEQUENCE [LARGE SCALE GENOMIC DNA]</scope>
    <source>
        <strain evidence="1">HR10_N</strain>
    </source>
</reference>
<dbReference type="Proteomes" id="UP001372834">
    <property type="component" value="Unassembled WGS sequence"/>
</dbReference>
<protein>
    <submittedName>
        <fullName evidence="1">Uncharacterized protein</fullName>
    </submittedName>
</protein>
<evidence type="ECO:0000313" key="2">
    <source>
        <dbReference type="Proteomes" id="UP001372834"/>
    </source>
</evidence>
<feature type="non-terminal residue" evidence="1">
    <location>
        <position position="1"/>
    </location>
</feature>
<comment type="caution">
    <text evidence="1">The sequence shown here is derived from an EMBL/GenBank/DDBJ whole genome shotgun (WGS) entry which is preliminary data.</text>
</comment>
<organism evidence="1 2">
    <name type="scientific">Polyplax serrata</name>
    <name type="common">Common mouse louse</name>
    <dbReference type="NCBI Taxonomy" id="468196"/>
    <lineage>
        <taxon>Eukaryota</taxon>
        <taxon>Metazoa</taxon>
        <taxon>Ecdysozoa</taxon>
        <taxon>Arthropoda</taxon>
        <taxon>Hexapoda</taxon>
        <taxon>Insecta</taxon>
        <taxon>Pterygota</taxon>
        <taxon>Neoptera</taxon>
        <taxon>Paraneoptera</taxon>
        <taxon>Psocodea</taxon>
        <taxon>Troctomorpha</taxon>
        <taxon>Phthiraptera</taxon>
        <taxon>Anoplura</taxon>
        <taxon>Polyplacidae</taxon>
        <taxon>Polyplax</taxon>
    </lineage>
</organism>
<proteinExistence type="predicted"/>
<name>A0AAN8Q3P9_POLSC</name>
<dbReference type="EMBL" id="JAWJWE010000005">
    <property type="protein sequence ID" value="KAK6634705.1"/>
    <property type="molecule type" value="Genomic_DNA"/>
</dbReference>
<sequence>MYEKMQRTKEKGKQERAMKEQKTTVIKGLWDLSEDLDRVVASLDEFVSLNIISES</sequence>
<evidence type="ECO:0000313" key="1">
    <source>
        <dbReference type="EMBL" id="KAK6634705.1"/>
    </source>
</evidence>
<dbReference type="AlphaFoldDB" id="A0AAN8Q3P9"/>
<gene>
    <name evidence="1" type="ORF">RUM43_012107</name>
</gene>